<feature type="transmembrane region" description="Helical" evidence="1">
    <location>
        <begin position="6"/>
        <end position="29"/>
    </location>
</feature>
<feature type="transmembrane region" description="Helical" evidence="1">
    <location>
        <begin position="193"/>
        <end position="210"/>
    </location>
</feature>
<dbReference type="STRING" id="314278.NB231_03090"/>
<dbReference type="AlphaFoldDB" id="A4BR59"/>
<dbReference type="HOGENOM" id="CLU_015114_8_0_6"/>
<evidence type="ECO:0000313" key="3">
    <source>
        <dbReference type="Proteomes" id="UP000003374"/>
    </source>
</evidence>
<keyword evidence="1" id="KW-1133">Transmembrane helix</keyword>
<keyword evidence="1" id="KW-0812">Transmembrane</keyword>
<proteinExistence type="predicted"/>
<protein>
    <submittedName>
        <fullName evidence="2">ZIP zinc transporter family protein</fullName>
    </submittedName>
</protein>
<sequence length="244" mass="25688">MEPGDVVLSEMTMAVLYASLAGAAIPLGGMTARLEHIQPEWLETEFRHSVIAFGGGALLAAVALVLVPEGMRHLPTWKALAAFGSGGGAFFMLDRLIERGGGSVAQLMAMLLDFVPEAMAMGATLATEPAVGLLLAILIALQNYPEGFNAYRELRLTTKMRATTVLVAFCALVPLGPAAAWLGLVYLRSAPDVLGAVMLFAAGGILYFTFEDLAPQAYLEQHWAPPLGAVSGFMVGMLGHALVS</sequence>
<keyword evidence="3" id="KW-1185">Reference proteome</keyword>
<dbReference type="EMBL" id="AAOF01000006">
    <property type="protein sequence ID" value="EAR21681.1"/>
    <property type="molecule type" value="Genomic_DNA"/>
</dbReference>
<name>A4BR59_9GAMM</name>
<evidence type="ECO:0000313" key="2">
    <source>
        <dbReference type="EMBL" id="EAR21681.1"/>
    </source>
</evidence>
<dbReference type="Proteomes" id="UP000003374">
    <property type="component" value="Unassembled WGS sequence"/>
</dbReference>
<organism evidence="2 3">
    <name type="scientific">Nitrococcus mobilis Nb-231</name>
    <dbReference type="NCBI Taxonomy" id="314278"/>
    <lineage>
        <taxon>Bacteria</taxon>
        <taxon>Pseudomonadati</taxon>
        <taxon>Pseudomonadota</taxon>
        <taxon>Gammaproteobacteria</taxon>
        <taxon>Chromatiales</taxon>
        <taxon>Ectothiorhodospiraceae</taxon>
        <taxon>Nitrococcus</taxon>
    </lineage>
</organism>
<feature type="transmembrane region" description="Helical" evidence="1">
    <location>
        <begin position="118"/>
        <end position="142"/>
    </location>
</feature>
<keyword evidence="1" id="KW-0472">Membrane</keyword>
<feature type="transmembrane region" description="Helical" evidence="1">
    <location>
        <begin position="162"/>
        <end position="186"/>
    </location>
</feature>
<feature type="transmembrane region" description="Helical" evidence="1">
    <location>
        <begin position="79"/>
        <end position="97"/>
    </location>
</feature>
<dbReference type="eggNOG" id="COG0428">
    <property type="taxonomic scope" value="Bacteria"/>
</dbReference>
<comment type="caution">
    <text evidence="2">The sequence shown here is derived from an EMBL/GenBank/DDBJ whole genome shotgun (WGS) entry which is preliminary data.</text>
</comment>
<reference evidence="2 3" key="1">
    <citation type="submission" date="2006-02" db="EMBL/GenBank/DDBJ databases">
        <authorList>
            <person name="Waterbury J."/>
            <person name="Ferriera S."/>
            <person name="Johnson J."/>
            <person name="Kravitz S."/>
            <person name="Halpern A."/>
            <person name="Remington K."/>
            <person name="Beeson K."/>
            <person name="Tran B."/>
            <person name="Rogers Y.-H."/>
            <person name="Friedman R."/>
            <person name="Venter J.C."/>
        </authorList>
    </citation>
    <scope>NUCLEOTIDE SEQUENCE [LARGE SCALE GENOMIC DNA]</scope>
    <source>
        <strain evidence="2 3">Nb-231</strain>
    </source>
</reference>
<feature type="transmembrane region" description="Helical" evidence="1">
    <location>
        <begin position="50"/>
        <end position="67"/>
    </location>
</feature>
<feature type="transmembrane region" description="Helical" evidence="1">
    <location>
        <begin position="222"/>
        <end position="243"/>
    </location>
</feature>
<evidence type="ECO:0000256" key="1">
    <source>
        <dbReference type="SAM" id="Phobius"/>
    </source>
</evidence>
<gene>
    <name evidence="2" type="ORF">NB231_03090</name>
</gene>
<accession>A4BR59</accession>